<evidence type="ECO:0000256" key="2">
    <source>
        <dbReference type="PIRSR" id="PIRSR617939-1"/>
    </source>
</evidence>
<dbReference type="GO" id="GO:0003839">
    <property type="term" value="F:gamma-glutamylcyclotransferase activity"/>
    <property type="evidence" value="ECO:0007669"/>
    <property type="project" value="InterPro"/>
</dbReference>
<feature type="active site" description="Proton acceptor" evidence="2">
    <location>
        <position position="83"/>
    </location>
</feature>
<dbReference type="Gene3D" id="3.10.490.10">
    <property type="entry name" value="Gamma-glutamyl cyclotransferase-like"/>
    <property type="match status" value="1"/>
</dbReference>
<feature type="binding site" evidence="3">
    <location>
        <position position="123"/>
    </location>
    <ligand>
        <name>substrate</name>
    </ligand>
</feature>
<dbReference type="EMBL" id="CP001848">
    <property type="protein sequence ID" value="ADB18055.1"/>
    <property type="molecule type" value="Genomic_DNA"/>
</dbReference>
<sequence length="155" mass="17297">MDVWYFAYGSNLLRSQMERRVGPARETPDAPRRAYLAGHQVVFNKFGRNNIDIYANLAPADSTVIGAVYCCDAVAMQKLDGFEQGYERKTVLVTDDAGAQFEAVAYFATPEHTVEEAPPTDAYLRRIVEGAREFGIPEPYVVSLLRQAGRADDWA</sequence>
<name>D2QXX8_PIRSD</name>
<keyword evidence="1" id="KW-0456">Lyase</keyword>
<dbReference type="AlphaFoldDB" id="D2QXX8"/>
<dbReference type="eggNOG" id="COG2105">
    <property type="taxonomic scope" value="Bacteria"/>
</dbReference>
<organism evidence="4 5">
    <name type="scientific">Pirellula staleyi (strain ATCC 27377 / DSM 6068 / ICPB 4128)</name>
    <name type="common">Pirella staleyi</name>
    <dbReference type="NCBI Taxonomy" id="530564"/>
    <lineage>
        <taxon>Bacteria</taxon>
        <taxon>Pseudomonadati</taxon>
        <taxon>Planctomycetota</taxon>
        <taxon>Planctomycetia</taxon>
        <taxon>Pirellulales</taxon>
        <taxon>Pirellulaceae</taxon>
        <taxon>Pirellula</taxon>
    </lineage>
</organism>
<dbReference type="SUPFAM" id="SSF110857">
    <property type="entry name" value="Gamma-glutamyl cyclotransferase-like"/>
    <property type="match status" value="1"/>
</dbReference>
<dbReference type="PANTHER" id="PTHR12935">
    <property type="entry name" value="GAMMA-GLUTAMYLCYCLOTRANSFERASE"/>
    <property type="match status" value="1"/>
</dbReference>
<dbReference type="InterPro" id="IPR013024">
    <property type="entry name" value="GGCT-like"/>
</dbReference>
<dbReference type="STRING" id="530564.Psta_3391"/>
<dbReference type="InterPro" id="IPR036568">
    <property type="entry name" value="GGCT-like_sf"/>
</dbReference>
<evidence type="ECO:0000313" key="5">
    <source>
        <dbReference type="Proteomes" id="UP000001887"/>
    </source>
</evidence>
<dbReference type="HOGENOM" id="CLU_048475_6_1_0"/>
<evidence type="ECO:0000256" key="3">
    <source>
        <dbReference type="PIRSR" id="PIRSR617939-2"/>
    </source>
</evidence>
<dbReference type="InterPro" id="IPR017939">
    <property type="entry name" value="G-Glutamylcylcotransferase"/>
</dbReference>
<feature type="binding site" evidence="3">
    <location>
        <begin position="5"/>
        <end position="10"/>
    </location>
    <ligand>
        <name>substrate</name>
    </ligand>
</feature>
<accession>D2QXX8</accession>
<dbReference type="OrthoDB" id="158990at2"/>
<protein>
    <submittedName>
        <fullName evidence="4">AIG2 family protein</fullName>
    </submittedName>
</protein>
<dbReference type="Proteomes" id="UP000001887">
    <property type="component" value="Chromosome"/>
</dbReference>
<evidence type="ECO:0000313" key="4">
    <source>
        <dbReference type="EMBL" id="ADB18055.1"/>
    </source>
</evidence>
<dbReference type="Pfam" id="PF13772">
    <property type="entry name" value="AIG2_2"/>
    <property type="match status" value="1"/>
</dbReference>
<dbReference type="CDD" id="cd06661">
    <property type="entry name" value="GGCT_like"/>
    <property type="match status" value="1"/>
</dbReference>
<proteinExistence type="predicted"/>
<reference evidence="4 5" key="1">
    <citation type="journal article" date="2009" name="Stand. Genomic Sci.">
        <title>Complete genome sequence of Pirellula staleyi type strain (ATCC 27377).</title>
        <authorList>
            <person name="Clum A."/>
            <person name="Tindall B.J."/>
            <person name="Sikorski J."/>
            <person name="Ivanova N."/>
            <person name="Mavrommatis K."/>
            <person name="Lucas S."/>
            <person name="Glavina del Rio T."/>
            <person name="Nolan M."/>
            <person name="Chen F."/>
            <person name="Tice H."/>
            <person name="Pitluck S."/>
            <person name="Cheng J.F."/>
            <person name="Chertkov O."/>
            <person name="Brettin T."/>
            <person name="Han C."/>
            <person name="Detter J.C."/>
            <person name="Kuske C."/>
            <person name="Bruce D."/>
            <person name="Goodwin L."/>
            <person name="Ovchinikova G."/>
            <person name="Pati A."/>
            <person name="Mikhailova N."/>
            <person name="Chen A."/>
            <person name="Palaniappan K."/>
            <person name="Land M."/>
            <person name="Hauser L."/>
            <person name="Chang Y.J."/>
            <person name="Jeffries C.D."/>
            <person name="Chain P."/>
            <person name="Rohde M."/>
            <person name="Goker M."/>
            <person name="Bristow J."/>
            <person name="Eisen J.A."/>
            <person name="Markowitz V."/>
            <person name="Hugenholtz P."/>
            <person name="Kyrpides N.C."/>
            <person name="Klenk H.P."/>
            <person name="Lapidus A."/>
        </authorList>
    </citation>
    <scope>NUCLEOTIDE SEQUENCE [LARGE SCALE GENOMIC DNA]</scope>
    <source>
        <strain evidence="5">ATCC 27377 / DSM 6068 / ICPB 4128</strain>
    </source>
</reference>
<dbReference type="KEGG" id="psl:Psta_3391"/>
<evidence type="ECO:0000256" key="1">
    <source>
        <dbReference type="ARBA" id="ARBA00023239"/>
    </source>
</evidence>
<dbReference type="PANTHER" id="PTHR12935:SF0">
    <property type="entry name" value="GAMMA-GLUTAMYLCYCLOTRANSFERASE"/>
    <property type="match status" value="1"/>
</dbReference>
<gene>
    <name evidence="4" type="ordered locus">Psta_3391</name>
</gene>
<keyword evidence="5" id="KW-1185">Reference proteome</keyword>